<dbReference type="GO" id="GO:0016906">
    <property type="term" value="F:sterol 3-beta-glucosyltransferase activity"/>
    <property type="evidence" value="ECO:0007669"/>
    <property type="project" value="UniProtKB-ARBA"/>
</dbReference>
<evidence type="ECO:0000259" key="4">
    <source>
        <dbReference type="Pfam" id="PF06722"/>
    </source>
</evidence>
<dbReference type="OrthoDB" id="5835829at2759"/>
<dbReference type="GO" id="GO:0005975">
    <property type="term" value="P:carbohydrate metabolic process"/>
    <property type="evidence" value="ECO:0007669"/>
    <property type="project" value="InterPro"/>
</dbReference>
<keyword evidence="1" id="KW-0808">Transferase</keyword>
<dbReference type="GO" id="GO:0004553">
    <property type="term" value="F:hydrolase activity, hydrolyzing O-glycosyl compounds"/>
    <property type="evidence" value="ECO:0007669"/>
    <property type="project" value="InterPro"/>
</dbReference>
<dbReference type="FunFam" id="3.40.50.2000:FF:000163">
    <property type="entry name" value="Sterol 3-beta-glucosyltransferase"/>
    <property type="match status" value="2"/>
</dbReference>
<evidence type="ECO:0008006" key="8">
    <source>
        <dbReference type="Google" id="ProtNLM"/>
    </source>
</evidence>
<evidence type="ECO:0000259" key="2">
    <source>
        <dbReference type="Pfam" id="PF01055"/>
    </source>
</evidence>
<feature type="domain" description="Glycosyl hydrolase family 31 C-terminal" evidence="5">
    <location>
        <begin position="1709"/>
        <end position="1758"/>
    </location>
</feature>
<dbReference type="InterPro" id="IPR002213">
    <property type="entry name" value="UDP_glucos_trans"/>
</dbReference>
<evidence type="ECO:0000259" key="5">
    <source>
        <dbReference type="Pfam" id="PF21365"/>
    </source>
</evidence>
<comment type="caution">
    <text evidence="6">The sequence shown here is derived from an EMBL/GenBank/DDBJ whole genome shotgun (WGS) entry which is preliminary data.</text>
</comment>
<reference evidence="6" key="1">
    <citation type="submission" date="2021-02" db="EMBL/GenBank/DDBJ databases">
        <authorList>
            <person name="Palmer J.M."/>
        </authorList>
    </citation>
    <scope>NUCLEOTIDE SEQUENCE</scope>
    <source>
        <strain evidence="6">SCRP23</strain>
    </source>
</reference>
<organism evidence="6 7">
    <name type="scientific">Phytophthora boehmeriae</name>
    <dbReference type="NCBI Taxonomy" id="109152"/>
    <lineage>
        <taxon>Eukaryota</taxon>
        <taxon>Sar</taxon>
        <taxon>Stramenopiles</taxon>
        <taxon>Oomycota</taxon>
        <taxon>Peronosporomycetes</taxon>
        <taxon>Peronosporales</taxon>
        <taxon>Peronosporaceae</taxon>
        <taxon>Phytophthora</taxon>
    </lineage>
</organism>
<dbReference type="PANTHER" id="PTHR48050">
    <property type="entry name" value="STEROL 3-BETA-GLUCOSYLTRANSFERASE"/>
    <property type="match status" value="1"/>
</dbReference>
<dbReference type="CDD" id="cd03784">
    <property type="entry name" value="GT1_Gtf-like"/>
    <property type="match status" value="2"/>
</dbReference>
<evidence type="ECO:0000256" key="1">
    <source>
        <dbReference type="ARBA" id="ARBA00022679"/>
    </source>
</evidence>
<dbReference type="EMBL" id="JAGDFL010000076">
    <property type="protein sequence ID" value="KAG7398634.1"/>
    <property type="molecule type" value="Genomic_DNA"/>
</dbReference>
<sequence>MRICIIIVGTRGDVQPFLAIAKRLQADGHRVRLATHAVYRDFVMSHGVEFYPLGGDPKELAAYMVKTGGHLIPTKIETLTKDVPRNKEMIKEIVHSTWPAVSAADPDGGGPGVPGALFQAQAIIANPVSYGHIHVAERLGVPLHIMFPQPWVPTTAFPHPLANMPYTDEIKKNNYLSYKMVDLLMWQGTEGIINDFRTKVLKLRKIRNGDGGRDLLLDLKIPHAFMWSPRLVPKPADWGDLYDVIGTVTLNSGPDSSYTPSPELTAFLSVDSGPIFVGFGSMVLVDPPGTTKMIIDAAAQANVRVLIQSSWSDMAGDLDIPDNVFFLGNCPHDWLMPRVSAVVHHGGAGTTAAGLLAGKPTFIVPFFGDQPFWGHAVVAAGVGVEPCPIAQLTTEKLRVAFVGLMNPTLHARALELRDIMCREDGAGEAVRSFYRHLPTPAMWCDLDHERIATRWSPRDRLKMCDPENAVDKLCIAKWQAFSSYQHNKMGQLLRANRNLPVPSMNISMAAIGTWDNGVKQFVAIGLKLVAHGHRVRLAANECFRSKITAHGLEFYPLVNAPESTQEFASLVYNAQAECLDASHGGSNLGACQAFRELIYSLWPAACGSDPHGGGDNVAGEYFRADTLLWHPVLLGHAHVAERLGIPFQCASLDPLSPTFEFPHVLSSILGLDTVTMAPQKSNLLTHGAADAIFCHGIVADVMNQFRAFIGLANCHHQSNPLVEWEVPHIYLYSPALLQKPVDWGAELAVVGHVTLQDEGRCLPRALADFVVAGPNVPVIYFGLSMHIMTSGEIEDMLQNISIAVQQLQVRTIVQIQKGESARFGPPESDWTYLAENDISYSQIFPHVAATIHCGEADVLAEGLKAGKPVAVCGSHPVQSFTATMCERSGVGIPLINPAVCSFKSLTRDIRLLLQPELRQNARALAQTFDSEQALNAAVQAFYSNLPLPAMQCDVDPSKIARVFDSHHDVKLSLETYLAVEPVRDESKGFVPYKPLLYGGSRPPTFSIRGIPGEVPHDVRPSREIDSIGIALDVLDAQDESRTSSTRAASHSVATGYALGPFTVSVNAEEPSISIVNSGGDQVWKSASDRAFISASTGLTTITQASGNFQLSSEDVGTPCQSATIADVSSSGSDSVEIKGAFADSACSNWSWTLSFALKTVSEDNSQPLVFNASVAGNNVDNVYLAYESPHDEAFFGLGEQTGIGNLRGWRVPVWTREGGVGRGEEPVTTYLNENASISGAFAGGSLLTTYTGVGSLTTSLGRWVVLDGTKYALFDLASNATSPFEDTAAGYLAGNITEGDYASGSTTTLQIMYEGTSMSGWIGRAAHGNPLLEATGALTKVTGRQPKLPDWAHDGAILGIQGGQDFVEEVIQNAISANMPLVSVWLQDWSGTRLQTGAYGISLHRLWWNWEPDTTLYPTWADWVPHLQSTYGVRTMSYINTFLANVSSKSTGYNTSFYAIAAAEGRFVANATSGDGSAWTITSGPGIDAGLLDLSNQSTIDWFKELVKKQYYTVPISGMMQDFGEYLSVDDSVSLSGGTISPRVFHNDYPTVWATLLREVVTELGLENDTIGFHRSAGTFSAKHTNLFWVGDQNIDESREDGMRAVISSALHVGASGFAHSHSDIGGYTNTLATIGNITRSAALLGRWGELGAFSGTAFRTHEGNIPQVNVQAYTDAATRAYHAYNARMFRSLKPYRLALLDEYQSNGWPIVRHPMVYSPNDSVACAVIDETFWLGEALYVAPVYDLSASSVEVYLPPIEVDSNGVAVNESSYTYRHLWSGDEYAPGQTVSVESPWGRPGVFMRWPVTEQEGLQLQQLWEFVIAENTTVLIA</sequence>
<feature type="domain" description="Erythromycin biosynthesis protein CIII-like C-terminal" evidence="4">
    <location>
        <begin position="294"/>
        <end position="423"/>
    </location>
</feature>
<dbReference type="InterPro" id="IPR004276">
    <property type="entry name" value="GlycoTrans_28_N"/>
</dbReference>
<protein>
    <recommendedName>
        <fullName evidence="8">Glycosyltransferase family 28 N-terminal domain-containing protein</fullName>
    </recommendedName>
</protein>
<dbReference type="Proteomes" id="UP000693981">
    <property type="component" value="Unassembled WGS sequence"/>
</dbReference>
<dbReference type="InterPro" id="IPR000322">
    <property type="entry name" value="Glyco_hydro_31_TIM"/>
</dbReference>
<gene>
    <name evidence="6" type="ORF">PHYBOEH_010789</name>
</gene>
<dbReference type="PANTHER" id="PTHR48050:SF13">
    <property type="entry name" value="STEROL 3-BETA-GLUCOSYLTRANSFERASE UGT80A2"/>
    <property type="match status" value="1"/>
</dbReference>
<keyword evidence="7" id="KW-1185">Reference proteome</keyword>
<name>A0A8T1X0D4_9STRA</name>
<dbReference type="InterPro" id="IPR050426">
    <property type="entry name" value="Glycosyltransferase_28"/>
</dbReference>
<evidence type="ECO:0000313" key="7">
    <source>
        <dbReference type="Proteomes" id="UP000693981"/>
    </source>
</evidence>
<evidence type="ECO:0000259" key="3">
    <source>
        <dbReference type="Pfam" id="PF03033"/>
    </source>
</evidence>
<dbReference type="InterPro" id="IPR010610">
    <property type="entry name" value="EryCIII-like_C"/>
</dbReference>
<proteinExistence type="predicted"/>
<dbReference type="Pfam" id="PF03033">
    <property type="entry name" value="Glyco_transf_28"/>
    <property type="match status" value="1"/>
</dbReference>
<dbReference type="Pfam" id="PF01055">
    <property type="entry name" value="Glyco_hydro_31_2nd"/>
    <property type="match status" value="1"/>
</dbReference>
<accession>A0A8T1X0D4</accession>
<dbReference type="Pfam" id="PF06722">
    <property type="entry name" value="EryCIII-like_C"/>
    <property type="match status" value="1"/>
</dbReference>
<dbReference type="CDD" id="cd14752">
    <property type="entry name" value="GH31_N"/>
    <property type="match status" value="1"/>
</dbReference>
<dbReference type="InterPro" id="IPR048395">
    <property type="entry name" value="Glyco_hydro_31_C"/>
</dbReference>
<feature type="domain" description="Glycoside hydrolase family 31 TIM barrel" evidence="2">
    <location>
        <begin position="1363"/>
        <end position="1684"/>
    </location>
</feature>
<feature type="domain" description="Glycosyltransferase family 28 N-terminal" evidence="3">
    <location>
        <begin position="3"/>
        <end position="158"/>
    </location>
</feature>
<dbReference type="Pfam" id="PF21365">
    <property type="entry name" value="Glyco_hydro_31_3rd"/>
    <property type="match status" value="1"/>
</dbReference>
<evidence type="ECO:0000313" key="6">
    <source>
        <dbReference type="EMBL" id="KAG7398634.1"/>
    </source>
</evidence>